<evidence type="ECO:0000256" key="1">
    <source>
        <dbReference type="ARBA" id="ARBA00001946"/>
    </source>
</evidence>
<evidence type="ECO:0000256" key="3">
    <source>
        <dbReference type="ARBA" id="ARBA00005313"/>
    </source>
</evidence>
<dbReference type="InterPro" id="IPR033310">
    <property type="entry name" value="Mms4/EME1/EME2"/>
</dbReference>
<dbReference type="InterPro" id="IPR047521">
    <property type="entry name" value="XPF_nuclease_EME1_ascomycetes"/>
</dbReference>
<reference evidence="16 17" key="1">
    <citation type="submission" date="2019-10" db="EMBL/GenBank/DDBJ databases">
        <authorList>
            <person name="Palmer J.M."/>
        </authorList>
    </citation>
    <scope>NUCLEOTIDE SEQUENCE [LARGE SCALE GENOMIC DNA]</scope>
    <source>
        <strain evidence="16 17">TWF730</strain>
    </source>
</reference>
<keyword evidence="6" id="KW-0255">Endonuclease</keyword>
<feature type="compositionally biased region" description="Polar residues" evidence="14">
    <location>
        <begin position="133"/>
        <end position="148"/>
    </location>
</feature>
<dbReference type="InterPro" id="IPR006166">
    <property type="entry name" value="ERCC4_domain"/>
</dbReference>
<proteinExistence type="inferred from homology"/>
<evidence type="ECO:0000259" key="15">
    <source>
        <dbReference type="Pfam" id="PF02732"/>
    </source>
</evidence>
<feature type="compositionally biased region" description="Low complexity" evidence="14">
    <location>
        <begin position="235"/>
        <end position="247"/>
    </location>
</feature>
<dbReference type="InterPro" id="IPR042530">
    <property type="entry name" value="EME1/EME2_C"/>
</dbReference>
<keyword evidence="8" id="KW-0378">Hydrolase</keyword>
<dbReference type="Gene3D" id="1.10.150.670">
    <property type="entry name" value="Crossover junction endonuclease EME1, DNA-binding domain"/>
    <property type="match status" value="1"/>
</dbReference>
<name>A0AAV9VH37_9PEZI</name>
<feature type="compositionally biased region" description="Basic and acidic residues" evidence="14">
    <location>
        <begin position="178"/>
        <end position="194"/>
    </location>
</feature>
<keyword evidence="5" id="KW-0479">Metal-binding</keyword>
<accession>A0AAV9VH37</accession>
<comment type="similarity">
    <text evidence="3">Belongs to the EME1/MMS4 family.</text>
</comment>
<sequence length="621" mass="68298">MSAKLRAPVISLLSSDDEVELPAPRKRKSSSALKENVKPRKRSTSREPTGGKASRSVSDTSTKATAITERSKSSINSKLPPKVQNVSMKVVDPITISSSPPASPPPAPPPKVPHHAQYTKSYPKIFEGLSSDPILSQSSPVALPSQSIAKPREPVTKTKTKTVLDDLLGSSSENGLSDEDRVSPKRPLEADSKGKGRATSSVLSKETQELLRRLHTENAPEVKRRRIDRVDLQISSSPEPAPTSTAPGRRSKLTEAEKAARAAERDAARVAKAAEKEAQKLQKQAERERKVLERTESQAISAANKIKNSHKDTIGEMVVDVSTDLYTSTTGIQLRALLTEIKVHSHAPFDSSLPCIVKWRRAVNSDWDPKSAMFIPCPLRFTDETHLLMVIQAKEFVALTNAPGELDVFVAKIKTAYPTCKPIILIEGLIKLINKSKSNKSRAYSAQVRNHIREDGGREKVRIDRAAEAVDEDAVEDALLELQVIHECLIWHTQDGTYTAESIGFYTQQLSIAPHKHARSVLNNSVNFCMDTKQVSCGKTVDEVYNKMLQTVHMSTPGIATAIQSEYPTIQELFKAFMDHGEDVLKDIRVARTGNGRALGPAMSRKIARILTGTDEWELES</sequence>
<keyword evidence="11" id="KW-0234">DNA repair</keyword>
<dbReference type="GO" id="GO:0005634">
    <property type="term" value="C:nucleus"/>
    <property type="evidence" value="ECO:0007669"/>
    <property type="project" value="UniProtKB-SubCell"/>
</dbReference>
<dbReference type="Pfam" id="PF02732">
    <property type="entry name" value="ERCC4"/>
    <property type="match status" value="1"/>
</dbReference>
<evidence type="ECO:0000256" key="10">
    <source>
        <dbReference type="ARBA" id="ARBA00023172"/>
    </source>
</evidence>
<dbReference type="Pfam" id="PF21292">
    <property type="entry name" value="EME1-MUS81_C"/>
    <property type="match status" value="1"/>
</dbReference>
<comment type="subcellular location">
    <subcellularLocation>
        <location evidence="2">Nucleus</location>
    </subcellularLocation>
</comment>
<gene>
    <name evidence="16" type="ORF">TWF730_006611</name>
</gene>
<evidence type="ECO:0000313" key="17">
    <source>
        <dbReference type="Proteomes" id="UP001373714"/>
    </source>
</evidence>
<keyword evidence="17" id="KW-1185">Reference proteome</keyword>
<dbReference type="GO" id="GO:0008821">
    <property type="term" value="F:crossover junction DNA endonuclease activity"/>
    <property type="evidence" value="ECO:0007669"/>
    <property type="project" value="TreeGrafter"/>
</dbReference>
<evidence type="ECO:0000256" key="12">
    <source>
        <dbReference type="ARBA" id="ARBA00023242"/>
    </source>
</evidence>
<organism evidence="16 17">
    <name type="scientific">Orbilia blumenaviensis</name>
    <dbReference type="NCBI Taxonomy" id="1796055"/>
    <lineage>
        <taxon>Eukaryota</taxon>
        <taxon>Fungi</taxon>
        <taxon>Dikarya</taxon>
        <taxon>Ascomycota</taxon>
        <taxon>Pezizomycotina</taxon>
        <taxon>Orbiliomycetes</taxon>
        <taxon>Orbiliales</taxon>
        <taxon>Orbiliaceae</taxon>
        <taxon>Orbilia</taxon>
    </lineage>
</organism>
<feature type="compositionally biased region" description="Basic and acidic residues" evidence="14">
    <location>
        <begin position="206"/>
        <end position="222"/>
    </location>
</feature>
<feature type="compositionally biased region" description="Basic and acidic residues" evidence="14">
    <location>
        <begin position="252"/>
        <end position="296"/>
    </location>
</feature>
<dbReference type="GO" id="GO:0031573">
    <property type="term" value="P:mitotic intra-S DNA damage checkpoint signaling"/>
    <property type="evidence" value="ECO:0007669"/>
    <property type="project" value="TreeGrafter"/>
</dbReference>
<evidence type="ECO:0000256" key="8">
    <source>
        <dbReference type="ARBA" id="ARBA00022801"/>
    </source>
</evidence>
<keyword evidence="12" id="KW-0539">Nucleus</keyword>
<dbReference type="Proteomes" id="UP001373714">
    <property type="component" value="Unassembled WGS sequence"/>
</dbReference>
<keyword evidence="10" id="KW-0233">DNA recombination</keyword>
<dbReference type="AlphaFoldDB" id="A0AAV9VH37"/>
<evidence type="ECO:0000313" key="16">
    <source>
        <dbReference type="EMBL" id="KAK6360469.1"/>
    </source>
</evidence>
<keyword evidence="13" id="KW-0469">Meiosis</keyword>
<keyword evidence="4" id="KW-0540">Nuclease</keyword>
<evidence type="ECO:0000256" key="6">
    <source>
        <dbReference type="ARBA" id="ARBA00022759"/>
    </source>
</evidence>
<evidence type="ECO:0000256" key="11">
    <source>
        <dbReference type="ARBA" id="ARBA00023204"/>
    </source>
</evidence>
<dbReference type="GO" id="GO:0003677">
    <property type="term" value="F:DNA binding"/>
    <property type="evidence" value="ECO:0007669"/>
    <property type="project" value="InterPro"/>
</dbReference>
<evidence type="ECO:0000256" key="7">
    <source>
        <dbReference type="ARBA" id="ARBA00022763"/>
    </source>
</evidence>
<evidence type="ECO:0000256" key="14">
    <source>
        <dbReference type="SAM" id="MobiDB-lite"/>
    </source>
</evidence>
<dbReference type="GO" id="GO:0048476">
    <property type="term" value="C:Holliday junction resolvase complex"/>
    <property type="evidence" value="ECO:0007669"/>
    <property type="project" value="InterPro"/>
</dbReference>
<evidence type="ECO:0000256" key="5">
    <source>
        <dbReference type="ARBA" id="ARBA00022723"/>
    </source>
</evidence>
<protein>
    <recommendedName>
        <fullName evidence="15">ERCC4 domain-containing protein</fullName>
    </recommendedName>
</protein>
<evidence type="ECO:0000256" key="4">
    <source>
        <dbReference type="ARBA" id="ARBA00022722"/>
    </source>
</evidence>
<feature type="region of interest" description="Disordered" evidence="14">
    <location>
        <begin position="1"/>
        <end position="296"/>
    </location>
</feature>
<dbReference type="GO" id="GO:0006302">
    <property type="term" value="P:double-strand break repair"/>
    <property type="evidence" value="ECO:0007669"/>
    <property type="project" value="TreeGrafter"/>
</dbReference>
<dbReference type="CDD" id="cd20085">
    <property type="entry name" value="XPF_nuclease_Mms4"/>
    <property type="match status" value="1"/>
</dbReference>
<evidence type="ECO:0000256" key="13">
    <source>
        <dbReference type="ARBA" id="ARBA00023254"/>
    </source>
</evidence>
<comment type="caution">
    <text evidence="16">The sequence shown here is derived from an EMBL/GenBank/DDBJ whole genome shotgun (WGS) entry which is preliminary data.</text>
</comment>
<dbReference type="GO" id="GO:0000712">
    <property type="term" value="P:resolution of meiotic recombination intermediates"/>
    <property type="evidence" value="ECO:0007669"/>
    <property type="project" value="TreeGrafter"/>
</dbReference>
<dbReference type="PANTHER" id="PTHR21077">
    <property type="entry name" value="EME1 PROTEIN"/>
    <property type="match status" value="1"/>
</dbReference>
<dbReference type="GO" id="GO:0031297">
    <property type="term" value="P:replication fork processing"/>
    <property type="evidence" value="ECO:0007669"/>
    <property type="project" value="TreeGrafter"/>
</dbReference>
<feature type="domain" description="ERCC4" evidence="15">
    <location>
        <begin position="338"/>
        <end position="503"/>
    </location>
</feature>
<dbReference type="PANTHER" id="PTHR21077:SF5">
    <property type="entry name" value="CROSSOVER JUNCTION ENDONUCLEASE MMS4"/>
    <property type="match status" value="1"/>
</dbReference>
<dbReference type="Gene3D" id="3.40.50.10130">
    <property type="match status" value="1"/>
</dbReference>
<dbReference type="GO" id="GO:0046872">
    <property type="term" value="F:metal ion binding"/>
    <property type="evidence" value="ECO:0007669"/>
    <property type="project" value="UniProtKB-KW"/>
</dbReference>
<dbReference type="EMBL" id="JAVHNS010000003">
    <property type="protein sequence ID" value="KAK6360469.1"/>
    <property type="molecule type" value="Genomic_DNA"/>
</dbReference>
<evidence type="ECO:0000256" key="9">
    <source>
        <dbReference type="ARBA" id="ARBA00022842"/>
    </source>
</evidence>
<feature type="compositionally biased region" description="Pro residues" evidence="14">
    <location>
        <begin position="101"/>
        <end position="111"/>
    </location>
</feature>
<keyword evidence="7" id="KW-0227">DNA damage</keyword>
<keyword evidence="9" id="KW-0460">Magnesium</keyword>
<evidence type="ECO:0000256" key="2">
    <source>
        <dbReference type="ARBA" id="ARBA00004123"/>
    </source>
</evidence>
<comment type="cofactor">
    <cofactor evidence="1">
        <name>Mg(2+)</name>
        <dbReference type="ChEBI" id="CHEBI:18420"/>
    </cofactor>
</comment>
<feature type="compositionally biased region" description="Polar residues" evidence="14">
    <location>
        <begin position="55"/>
        <end position="65"/>
    </location>
</feature>